<dbReference type="GO" id="GO:0003676">
    <property type="term" value="F:nucleic acid binding"/>
    <property type="evidence" value="ECO:0007669"/>
    <property type="project" value="InterPro"/>
</dbReference>
<comment type="caution">
    <text evidence="2">The sequence shown here is derived from an EMBL/GenBank/DDBJ whole genome shotgun (WGS) entry which is preliminary data.</text>
</comment>
<evidence type="ECO:0000313" key="3">
    <source>
        <dbReference type="Proteomes" id="UP000801492"/>
    </source>
</evidence>
<proteinExistence type="predicted"/>
<keyword evidence="3" id="KW-1185">Reference proteome</keyword>
<evidence type="ECO:0000313" key="2">
    <source>
        <dbReference type="EMBL" id="KAF2891146.1"/>
    </source>
</evidence>
<dbReference type="Pfam" id="PF03184">
    <property type="entry name" value="DDE_1"/>
    <property type="match status" value="1"/>
</dbReference>
<dbReference type="AlphaFoldDB" id="A0A8K0CTU8"/>
<organism evidence="2 3">
    <name type="scientific">Ignelater luminosus</name>
    <name type="common">Cucubano</name>
    <name type="synonym">Pyrophorus luminosus</name>
    <dbReference type="NCBI Taxonomy" id="2038154"/>
    <lineage>
        <taxon>Eukaryota</taxon>
        <taxon>Metazoa</taxon>
        <taxon>Ecdysozoa</taxon>
        <taxon>Arthropoda</taxon>
        <taxon>Hexapoda</taxon>
        <taxon>Insecta</taxon>
        <taxon>Pterygota</taxon>
        <taxon>Neoptera</taxon>
        <taxon>Endopterygota</taxon>
        <taxon>Coleoptera</taxon>
        <taxon>Polyphaga</taxon>
        <taxon>Elateriformia</taxon>
        <taxon>Elateroidea</taxon>
        <taxon>Elateridae</taxon>
        <taxon>Agrypninae</taxon>
        <taxon>Pyrophorini</taxon>
        <taxon>Ignelater</taxon>
    </lineage>
</organism>
<gene>
    <name evidence="2" type="ORF">ILUMI_15027</name>
</gene>
<sequence>MHHVKGTRGVKGRVADDSRGGGGIKAYLPFEVEQEIANCLKILDKNGKGKHDSLAMLFSKWRNVAVTLCFQGKVCYAKLAKDRFNHRNDGHVTHISVELIKLAQENQVAIIKLPPHTTHVLQPLDVAVFKGLKTKWDQELCKCQ</sequence>
<dbReference type="OrthoDB" id="6781380at2759"/>
<name>A0A8K0CTU8_IGNLU</name>
<dbReference type="Proteomes" id="UP000801492">
    <property type="component" value="Unassembled WGS sequence"/>
</dbReference>
<accession>A0A8K0CTU8</accession>
<dbReference type="EMBL" id="VTPC01037773">
    <property type="protein sequence ID" value="KAF2891146.1"/>
    <property type="molecule type" value="Genomic_DNA"/>
</dbReference>
<reference evidence="2" key="1">
    <citation type="submission" date="2019-08" db="EMBL/GenBank/DDBJ databases">
        <title>The genome of the North American firefly Photinus pyralis.</title>
        <authorList>
            <consortium name="Photinus pyralis genome working group"/>
            <person name="Fallon T.R."/>
            <person name="Sander Lower S.E."/>
            <person name="Weng J.-K."/>
        </authorList>
    </citation>
    <scope>NUCLEOTIDE SEQUENCE</scope>
    <source>
        <strain evidence="2">TRF0915ILg1</strain>
        <tissue evidence="2">Whole body</tissue>
    </source>
</reference>
<evidence type="ECO:0000259" key="1">
    <source>
        <dbReference type="Pfam" id="PF03184"/>
    </source>
</evidence>
<feature type="domain" description="DDE-1" evidence="1">
    <location>
        <begin position="89"/>
        <end position="140"/>
    </location>
</feature>
<dbReference type="InterPro" id="IPR004875">
    <property type="entry name" value="DDE_SF_endonuclease_dom"/>
</dbReference>
<protein>
    <recommendedName>
        <fullName evidence="1">DDE-1 domain-containing protein</fullName>
    </recommendedName>
</protein>